<dbReference type="PRINTS" id="PR00420">
    <property type="entry name" value="RNGMNOXGNASE"/>
</dbReference>
<dbReference type="Proteomes" id="UP001501116">
    <property type="component" value="Unassembled WGS sequence"/>
</dbReference>
<evidence type="ECO:0000313" key="3">
    <source>
        <dbReference type="Proteomes" id="UP001501116"/>
    </source>
</evidence>
<dbReference type="InterPro" id="IPR036188">
    <property type="entry name" value="FAD/NAD-bd_sf"/>
</dbReference>
<dbReference type="SUPFAM" id="SSF51905">
    <property type="entry name" value="FAD/NAD(P)-binding domain"/>
    <property type="match status" value="1"/>
</dbReference>
<gene>
    <name evidence="2" type="ORF">GCM10009754_20540</name>
</gene>
<accession>A0ABN2QJA9</accession>
<sequence>MKNTTVLISGASIAGPALACWLVRYGFSVTIVERAEGRMRPGGQAVDVRGPALEVIERMGIADAVRAGNTGMRGMTMVDGTGAELYSSTEHTFTGGDLASADVEIMRDDLALLLQEAAGDEVEYLTGDSIASLTEDADGVHVTFEKAAPRRFDLVVGADGLHSTVRSLAFGPERDYISHLGTYLGVFTAPNFLGLENWQMFCQAGAIGGGMMSARNNTECRVYIGFESEEPVEYDYRDVEQQKRILAERLEGAGWEFPKALTYSWDAPDFSFDSMSQIHLDRWSRGRVVLIGDAGYCGSPMSGQGTSMALVGAYVLAGELKAAAGDHETAFASYEREIRGYVAQNQQLALTNRARVEAQTRAAMDGAEVSEPVEITTDPEDFGTVVGALVLKDY</sequence>
<dbReference type="PANTHER" id="PTHR46865">
    <property type="entry name" value="OXIDOREDUCTASE-RELATED"/>
    <property type="match status" value="1"/>
</dbReference>
<dbReference type="PANTHER" id="PTHR46865:SF2">
    <property type="entry name" value="MONOOXYGENASE"/>
    <property type="match status" value="1"/>
</dbReference>
<reference evidence="2 3" key="1">
    <citation type="journal article" date="2019" name="Int. J. Syst. Evol. Microbiol.">
        <title>The Global Catalogue of Microorganisms (GCM) 10K type strain sequencing project: providing services to taxonomists for standard genome sequencing and annotation.</title>
        <authorList>
            <consortium name="The Broad Institute Genomics Platform"/>
            <consortium name="The Broad Institute Genome Sequencing Center for Infectious Disease"/>
            <person name="Wu L."/>
            <person name="Ma J."/>
        </authorList>
    </citation>
    <scope>NUCLEOTIDE SEQUENCE [LARGE SCALE GENOMIC DNA]</scope>
    <source>
        <strain evidence="2 3">JCM 14545</strain>
    </source>
</reference>
<dbReference type="InterPro" id="IPR051704">
    <property type="entry name" value="FAD_aromatic-hydroxylase"/>
</dbReference>
<name>A0ABN2QJA9_9PSEU</name>
<feature type="domain" description="FAD-binding" evidence="1">
    <location>
        <begin position="4"/>
        <end position="344"/>
    </location>
</feature>
<keyword evidence="3" id="KW-1185">Reference proteome</keyword>
<evidence type="ECO:0000259" key="1">
    <source>
        <dbReference type="Pfam" id="PF01494"/>
    </source>
</evidence>
<proteinExistence type="predicted"/>
<dbReference type="Gene3D" id="3.50.50.60">
    <property type="entry name" value="FAD/NAD(P)-binding domain"/>
    <property type="match status" value="1"/>
</dbReference>
<evidence type="ECO:0000313" key="2">
    <source>
        <dbReference type="EMBL" id="GAA1951555.1"/>
    </source>
</evidence>
<dbReference type="Gene3D" id="3.30.9.10">
    <property type="entry name" value="D-Amino Acid Oxidase, subunit A, domain 2"/>
    <property type="match status" value="1"/>
</dbReference>
<dbReference type="RefSeq" id="WP_344416054.1">
    <property type="nucleotide sequence ID" value="NZ_BAAANN010000006.1"/>
</dbReference>
<comment type="caution">
    <text evidence="2">The sequence shown here is derived from an EMBL/GenBank/DDBJ whole genome shotgun (WGS) entry which is preliminary data.</text>
</comment>
<protein>
    <submittedName>
        <fullName evidence="2">FAD-binding protein</fullName>
    </submittedName>
</protein>
<dbReference type="InterPro" id="IPR002938">
    <property type="entry name" value="FAD-bd"/>
</dbReference>
<dbReference type="Pfam" id="PF01494">
    <property type="entry name" value="FAD_binding_3"/>
    <property type="match status" value="1"/>
</dbReference>
<organism evidence="2 3">
    <name type="scientific">Amycolatopsis minnesotensis</name>
    <dbReference type="NCBI Taxonomy" id="337894"/>
    <lineage>
        <taxon>Bacteria</taxon>
        <taxon>Bacillati</taxon>
        <taxon>Actinomycetota</taxon>
        <taxon>Actinomycetes</taxon>
        <taxon>Pseudonocardiales</taxon>
        <taxon>Pseudonocardiaceae</taxon>
        <taxon>Amycolatopsis</taxon>
    </lineage>
</organism>
<dbReference type="EMBL" id="BAAANN010000006">
    <property type="protein sequence ID" value="GAA1951555.1"/>
    <property type="molecule type" value="Genomic_DNA"/>
</dbReference>